<evidence type="ECO:0000313" key="6">
    <source>
        <dbReference type="Proteomes" id="UP000474778"/>
    </source>
</evidence>
<organism evidence="5 6">
    <name type="scientific">Shewanella insulae</name>
    <dbReference type="NCBI Taxonomy" id="2681496"/>
    <lineage>
        <taxon>Bacteria</taxon>
        <taxon>Pseudomonadati</taxon>
        <taxon>Pseudomonadota</taxon>
        <taxon>Gammaproteobacteria</taxon>
        <taxon>Alteromonadales</taxon>
        <taxon>Shewanellaceae</taxon>
        <taxon>Shewanella</taxon>
    </lineage>
</organism>
<dbReference type="GO" id="GO:0008813">
    <property type="term" value="F:chorismate lyase activity"/>
    <property type="evidence" value="ECO:0007669"/>
    <property type="project" value="UniProtKB-UniRule"/>
</dbReference>
<evidence type="ECO:0000313" key="5">
    <source>
        <dbReference type="EMBL" id="MXR70252.1"/>
    </source>
</evidence>
<sequence>MSVTRLSFPYGESIQWHSPDQIPQLPTSPFREWLLASGSLTQKLKSHCNQFEVKVLGEAMLPPFPGELPHQGQAWIREVLLCLDGIPWVFARTLVPGAMMDSAQNNFLSLGTRPLGELLFTSGDFTPGKIEVSQFTACDSLASLIDSLEQESHHPLWGRRRYFSHGAQQLIVSEIFLPKARQLIDRLV</sequence>
<evidence type="ECO:0000256" key="4">
    <source>
        <dbReference type="HAMAP-Rule" id="MF_01632"/>
    </source>
</evidence>
<proteinExistence type="inferred from homology"/>
<dbReference type="Pfam" id="PF04345">
    <property type="entry name" value="Chor_lyase"/>
    <property type="match status" value="1"/>
</dbReference>
<comment type="pathway">
    <text evidence="4">Cofactor biosynthesis; ubiquinone biosynthesis.</text>
</comment>
<protein>
    <recommendedName>
        <fullName evidence="4">Probable chorismate pyruvate-lyase</fullName>
        <shortName evidence="4">CL</shortName>
        <shortName evidence="4">CPL</shortName>
        <ecNumber evidence="4">4.1.3.40</ecNumber>
    </recommendedName>
</protein>
<dbReference type="InterPro" id="IPR028978">
    <property type="entry name" value="Chorismate_lyase_/UTRA_dom_sf"/>
</dbReference>
<dbReference type="UniPathway" id="UPA00232"/>
<comment type="catalytic activity">
    <reaction evidence="4">
        <text>chorismate = 4-hydroxybenzoate + pyruvate</text>
        <dbReference type="Rhea" id="RHEA:16505"/>
        <dbReference type="ChEBI" id="CHEBI:15361"/>
        <dbReference type="ChEBI" id="CHEBI:17879"/>
        <dbReference type="ChEBI" id="CHEBI:29748"/>
        <dbReference type="EC" id="4.1.3.40"/>
    </reaction>
</comment>
<comment type="similarity">
    <text evidence="4">Belongs to the UbiC family.</text>
</comment>
<comment type="function">
    <text evidence="4">Removes the pyruvyl group from chorismate, with concomitant aromatization of the ring, to provide 4-hydroxybenzoate (4HB) for the ubiquinone pathway.</text>
</comment>
<dbReference type="GO" id="GO:0042866">
    <property type="term" value="P:pyruvate biosynthetic process"/>
    <property type="evidence" value="ECO:0007669"/>
    <property type="project" value="UniProtKB-UniRule"/>
</dbReference>
<keyword evidence="2 4" id="KW-0831">Ubiquinone biosynthesis</keyword>
<comment type="caution">
    <text evidence="4">Lacks conserved residue(s) required for the propagation of feature annotation.</text>
</comment>
<feature type="binding site" evidence="4">
    <location>
        <position position="174"/>
    </location>
    <ligand>
        <name>substrate</name>
    </ligand>
</feature>
<reference evidence="5 6" key="1">
    <citation type="submission" date="2019-12" db="EMBL/GenBank/DDBJ databases">
        <title>Shewanella insulae sp. nov., isolated from a tidal flat.</title>
        <authorList>
            <person name="Yoon J.-H."/>
        </authorList>
    </citation>
    <scope>NUCLEOTIDE SEQUENCE [LARGE SCALE GENOMIC DNA]</scope>
    <source>
        <strain evidence="5 6">JBTF-M18</strain>
    </source>
</reference>
<gene>
    <name evidence="4" type="primary">ubiC</name>
    <name evidence="5" type="ORF">GNT65_16465</name>
</gene>
<keyword evidence="6" id="KW-1185">Reference proteome</keyword>
<dbReference type="PANTHER" id="PTHR38683">
    <property type="entry name" value="CHORISMATE PYRUVATE-LYASE"/>
    <property type="match status" value="1"/>
</dbReference>
<dbReference type="HAMAP" id="MF_01632">
    <property type="entry name" value="UbiC"/>
    <property type="match status" value="1"/>
</dbReference>
<dbReference type="GO" id="GO:0006744">
    <property type="term" value="P:ubiquinone biosynthetic process"/>
    <property type="evidence" value="ECO:0007669"/>
    <property type="project" value="UniProtKB-UniRule"/>
</dbReference>
<dbReference type="AlphaFoldDB" id="A0A6L7I126"/>
<dbReference type="Proteomes" id="UP000474778">
    <property type="component" value="Unassembled WGS sequence"/>
</dbReference>
<comment type="subcellular location">
    <subcellularLocation>
        <location evidence="4">Cytoplasm</location>
    </subcellularLocation>
</comment>
<dbReference type="EMBL" id="WRPA01000017">
    <property type="protein sequence ID" value="MXR70252.1"/>
    <property type="molecule type" value="Genomic_DNA"/>
</dbReference>
<dbReference type="InterPro" id="IPR007440">
    <property type="entry name" value="Chorismate--pyruvate_lyase"/>
</dbReference>
<keyword evidence="4" id="KW-0670">Pyruvate</keyword>
<dbReference type="GO" id="GO:0005829">
    <property type="term" value="C:cytosol"/>
    <property type="evidence" value="ECO:0007669"/>
    <property type="project" value="TreeGrafter"/>
</dbReference>
<dbReference type="EC" id="4.1.3.40" evidence="4"/>
<dbReference type="Gene3D" id="3.40.1410.10">
    <property type="entry name" value="Chorismate lyase-like"/>
    <property type="match status" value="1"/>
</dbReference>
<feature type="binding site" evidence="4">
    <location>
        <position position="115"/>
    </location>
    <ligand>
        <name>substrate</name>
    </ligand>
</feature>
<evidence type="ECO:0000256" key="3">
    <source>
        <dbReference type="ARBA" id="ARBA00023239"/>
    </source>
</evidence>
<evidence type="ECO:0000256" key="2">
    <source>
        <dbReference type="ARBA" id="ARBA00022688"/>
    </source>
</evidence>
<dbReference type="RefSeq" id="WP_160798169.1">
    <property type="nucleotide sequence ID" value="NZ_WRPA01000017.1"/>
</dbReference>
<dbReference type="PANTHER" id="PTHR38683:SF1">
    <property type="entry name" value="CHORISMATE PYRUVATE-LYASE"/>
    <property type="match status" value="1"/>
</dbReference>
<feature type="binding site" evidence="4">
    <location>
        <position position="77"/>
    </location>
    <ligand>
        <name>substrate</name>
    </ligand>
</feature>
<accession>A0A6L7I126</accession>
<keyword evidence="3 4" id="KW-0456">Lyase</keyword>
<keyword evidence="1 4" id="KW-0963">Cytoplasm</keyword>
<name>A0A6L7I126_9GAMM</name>
<dbReference type="SUPFAM" id="SSF64288">
    <property type="entry name" value="Chorismate lyase-like"/>
    <property type="match status" value="1"/>
</dbReference>
<comment type="caution">
    <text evidence="5">The sequence shown here is derived from an EMBL/GenBank/DDBJ whole genome shotgun (WGS) entry which is preliminary data.</text>
</comment>
<evidence type="ECO:0000256" key="1">
    <source>
        <dbReference type="ARBA" id="ARBA00022490"/>
    </source>
</evidence>